<dbReference type="GO" id="GO:0005829">
    <property type="term" value="C:cytosol"/>
    <property type="evidence" value="ECO:0007669"/>
    <property type="project" value="TreeGrafter"/>
</dbReference>
<dbReference type="InterPro" id="IPR036412">
    <property type="entry name" value="HAD-like_sf"/>
</dbReference>
<dbReference type="Gene3D" id="3.40.50.1000">
    <property type="entry name" value="HAD superfamily/HAD-like"/>
    <property type="match status" value="1"/>
</dbReference>
<dbReference type="PANTHER" id="PTHR43434">
    <property type="entry name" value="PHOSPHOGLYCOLATE PHOSPHATASE"/>
    <property type="match status" value="1"/>
</dbReference>
<dbReference type="FunFam" id="3.40.50.1000:FF:000022">
    <property type="entry name" value="Phosphoglycolate phosphatase"/>
    <property type="match status" value="1"/>
</dbReference>
<proteinExistence type="predicted"/>
<keyword evidence="1" id="KW-0378">Hydrolase</keyword>
<dbReference type="Proteomes" id="UP000824201">
    <property type="component" value="Unassembled WGS sequence"/>
</dbReference>
<reference evidence="1" key="2">
    <citation type="journal article" date="2021" name="PeerJ">
        <title>Extensive microbial diversity within the chicken gut microbiome revealed by metagenomics and culture.</title>
        <authorList>
            <person name="Gilroy R."/>
            <person name="Ravi A."/>
            <person name="Getino M."/>
            <person name="Pursley I."/>
            <person name="Horton D.L."/>
            <person name="Alikhan N.F."/>
            <person name="Baker D."/>
            <person name="Gharbi K."/>
            <person name="Hall N."/>
            <person name="Watson M."/>
            <person name="Adriaenssens E.M."/>
            <person name="Foster-Nyarko E."/>
            <person name="Jarju S."/>
            <person name="Secka A."/>
            <person name="Antonio M."/>
            <person name="Oren A."/>
            <person name="Chaudhuri R.R."/>
            <person name="La Ragione R."/>
            <person name="Hildebrand F."/>
            <person name="Pallen M.J."/>
        </authorList>
    </citation>
    <scope>NUCLEOTIDE SEQUENCE</scope>
    <source>
        <strain evidence="1">ChiW13-3771</strain>
    </source>
</reference>
<gene>
    <name evidence="1" type="ORF">IAC96_06530</name>
</gene>
<dbReference type="CDD" id="cd04302">
    <property type="entry name" value="HAD_5NT"/>
    <property type="match status" value="1"/>
</dbReference>
<protein>
    <submittedName>
        <fullName evidence="1">HAD family hydrolase</fullName>
    </submittedName>
</protein>
<dbReference type="AlphaFoldDB" id="A0A9D1EET1"/>
<dbReference type="SFLD" id="SFLDS00003">
    <property type="entry name" value="Haloacid_Dehalogenase"/>
    <property type="match status" value="1"/>
</dbReference>
<evidence type="ECO:0000313" key="2">
    <source>
        <dbReference type="Proteomes" id="UP000824201"/>
    </source>
</evidence>
<reference evidence="1" key="1">
    <citation type="submission" date="2020-10" db="EMBL/GenBank/DDBJ databases">
        <authorList>
            <person name="Gilroy R."/>
        </authorList>
    </citation>
    <scope>NUCLEOTIDE SEQUENCE</scope>
    <source>
        <strain evidence="1">ChiW13-3771</strain>
    </source>
</reference>
<dbReference type="PANTHER" id="PTHR43434:SF20">
    <property type="entry name" value="5'-NUCLEOTIDASE"/>
    <property type="match status" value="1"/>
</dbReference>
<dbReference type="Gene3D" id="1.10.150.240">
    <property type="entry name" value="Putative phosphatase, domain 2"/>
    <property type="match status" value="1"/>
</dbReference>
<dbReference type="InterPro" id="IPR023198">
    <property type="entry name" value="PGP-like_dom2"/>
</dbReference>
<dbReference type="SFLD" id="SFLDG01135">
    <property type="entry name" value="C1.5.6:_HAD__Beta-PGM__Phospha"/>
    <property type="match status" value="1"/>
</dbReference>
<dbReference type="Pfam" id="PF13419">
    <property type="entry name" value="HAD_2"/>
    <property type="match status" value="1"/>
</dbReference>
<evidence type="ECO:0000313" key="1">
    <source>
        <dbReference type="EMBL" id="HIR88593.1"/>
    </source>
</evidence>
<dbReference type="InterPro" id="IPR041492">
    <property type="entry name" value="HAD_2"/>
</dbReference>
<sequence length="220" mass="25334">MRKKYILFDLDGTLTDPMVGITKSAQYALQKFGIKITDHKSLSFFIGPPLRDSFCQYYGMTQEEAGRAIQYYREYYTPIGIFENELYEGIEEMLIHLKKEEHTIVLATSKPEVFAKQILEYFQIAPYFDFVAGSDLEETRVKKADVIQYALKQFPADFRMEVIMVGDRCYDIEGARQCGIRVGAVTYGYGSLQELEKAKPDWIVATVKELEQQLCSGYVK</sequence>
<dbReference type="InterPro" id="IPR023214">
    <property type="entry name" value="HAD_sf"/>
</dbReference>
<dbReference type="EMBL" id="DVHN01000072">
    <property type="protein sequence ID" value="HIR88593.1"/>
    <property type="molecule type" value="Genomic_DNA"/>
</dbReference>
<dbReference type="SFLD" id="SFLDG01129">
    <property type="entry name" value="C1.5:_HAD__Beta-PGM__Phosphata"/>
    <property type="match status" value="1"/>
</dbReference>
<organism evidence="1 2">
    <name type="scientific">Candidatus Fimimorpha faecalis</name>
    <dbReference type="NCBI Taxonomy" id="2840824"/>
    <lineage>
        <taxon>Bacteria</taxon>
        <taxon>Bacillati</taxon>
        <taxon>Bacillota</taxon>
        <taxon>Clostridia</taxon>
        <taxon>Eubacteriales</taxon>
        <taxon>Candidatus Fimimorpha</taxon>
    </lineage>
</organism>
<accession>A0A9D1EET1</accession>
<name>A0A9D1EET1_9FIRM</name>
<dbReference type="GO" id="GO:0016787">
    <property type="term" value="F:hydrolase activity"/>
    <property type="evidence" value="ECO:0007669"/>
    <property type="project" value="UniProtKB-KW"/>
</dbReference>
<dbReference type="GO" id="GO:0004713">
    <property type="term" value="F:protein tyrosine kinase activity"/>
    <property type="evidence" value="ECO:0007669"/>
    <property type="project" value="TreeGrafter"/>
</dbReference>
<dbReference type="InterPro" id="IPR050155">
    <property type="entry name" value="HAD-like_hydrolase_sf"/>
</dbReference>
<dbReference type="SUPFAM" id="SSF56784">
    <property type="entry name" value="HAD-like"/>
    <property type="match status" value="1"/>
</dbReference>
<comment type="caution">
    <text evidence="1">The sequence shown here is derived from an EMBL/GenBank/DDBJ whole genome shotgun (WGS) entry which is preliminary data.</text>
</comment>